<sequence>QRFKVPVYVSHNIPSGVHHDQDVAIEKALVKELQRFLTPAPTEIGARHPQA</sequence>
<feature type="non-terminal residue" evidence="1">
    <location>
        <position position="1"/>
    </location>
</feature>
<dbReference type="EMBL" id="JANBQB010000250">
    <property type="protein sequence ID" value="KAJ1978892.1"/>
    <property type="molecule type" value="Genomic_DNA"/>
</dbReference>
<dbReference type="AlphaFoldDB" id="A0A9W8B5C1"/>
<evidence type="ECO:0000313" key="1">
    <source>
        <dbReference type="EMBL" id="KAJ1978892.1"/>
    </source>
</evidence>
<reference evidence="1" key="1">
    <citation type="submission" date="2022-07" db="EMBL/GenBank/DDBJ databases">
        <title>Phylogenomic reconstructions and comparative analyses of Kickxellomycotina fungi.</title>
        <authorList>
            <person name="Reynolds N.K."/>
            <person name="Stajich J.E."/>
            <person name="Barry K."/>
            <person name="Grigoriev I.V."/>
            <person name="Crous P."/>
            <person name="Smith M.E."/>
        </authorList>
    </citation>
    <scope>NUCLEOTIDE SEQUENCE</scope>
    <source>
        <strain evidence="1">RSA 567</strain>
    </source>
</reference>
<gene>
    <name evidence="1" type="ORF">H4R34_003037</name>
</gene>
<name>A0A9W8B5C1_9FUNG</name>
<proteinExistence type="predicted"/>
<evidence type="ECO:0000313" key="2">
    <source>
        <dbReference type="Proteomes" id="UP001151582"/>
    </source>
</evidence>
<comment type="caution">
    <text evidence="1">The sequence shown here is derived from an EMBL/GenBank/DDBJ whole genome shotgun (WGS) entry which is preliminary data.</text>
</comment>
<keyword evidence="2" id="KW-1185">Reference proteome</keyword>
<dbReference type="Proteomes" id="UP001151582">
    <property type="component" value="Unassembled WGS sequence"/>
</dbReference>
<accession>A0A9W8B5C1</accession>
<protein>
    <submittedName>
        <fullName evidence="1">Uncharacterized protein</fullName>
    </submittedName>
</protein>
<organism evidence="1 2">
    <name type="scientific">Dimargaris verticillata</name>
    <dbReference type="NCBI Taxonomy" id="2761393"/>
    <lineage>
        <taxon>Eukaryota</taxon>
        <taxon>Fungi</taxon>
        <taxon>Fungi incertae sedis</taxon>
        <taxon>Zoopagomycota</taxon>
        <taxon>Kickxellomycotina</taxon>
        <taxon>Dimargaritomycetes</taxon>
        <taxon>Dimargaritales</taxon>
        <taxon>Dimargaritaceae</taxon>
        <taxon>Dimargaris</taxon>
    </lineage>
</organism>